<dbReference type="InterPro" id="IPR032675">
    <property type="entry name" value="LRR_dom_sf"/>
</dbReference>
<dbReference type="OrthoDB" id="7451790at2759"/>
<organism evidence="4 5">
    <name type="scientific">Thalassiosira oceanica</name>
    <name type="common">Marine diatom</name>
    <dbReference type="NCBI Taxonomy" id="159749"/>
    <lineage>
        <taxon>Eukaryota</taxon>
        <taxon>Sar</taxon>
        <taxon>Stramenopiles</taxon>
        <taxon>Ochrophyta</taxon>
        <taxon>Bacillariophyta</taxon>
        <taxon>Coscinodiscophyceae</taxon>
        <taxon>Thalassiosirophycidae</taxon>
        <taxon>Thalassiosirales</taxon>
        <taxon>Thalassiosiraceae</taxon>
        <taxon>Thalassiosira</taxon>
    </lineage>
</organism>
<evidence type="ECO:0008006" key="6">
    <source>
        <dbReference type="Google" id="ProtNLM"/>
    </source>
</evidence>
<dbReference type="Pfam" id="PF12799">
    <property type="entry name" value="LRR_4"/>
    <property type="match status" value="1"/>
</dbReference>
<dbReference type="OMA" id="TEAHPED"/>
<evidence type="ECO:0000313" key="4">
    <source>
        <dbReference type="EMBL" id="EJK66122.1"/>
    </source>
</evidence>
<dbReference type="Pfam" id="PF13855">
    <property type="entry name" value="LRR_8"/>
    <property type="match status" value="1"/>
</dbReference>
<evidence type="ECO:0000256" key="2">
    <source>
        <dbReference type="ARBA" id="ARBA00022737"/>
    </source>
</evidence>
<dbReference type="EMBL" id="AGNL01015255">
    <property type="protein sequence ID" value="EJK66122.1"/>
    <property type="molecule type" value="Genomic_DNA"/>
</dbReference>
<dbReference type="InterPro" id="IPR025875">
    <property type="entry name" value="Leu-rich_rpt_4"/>
</dbReference>
<keyword evidence="1" id="KW-0433">Leucine-rich repeat</keyword>
<dbReference type="PROSITE" id="PS51450">
    <property type="entry name" value="LRR"/>
    <property type="match status" value="5"/>
</dbReference>
<dbReference type="Proteomes" id="UP000266841">
    <property type="component" value="Unassembled WGS sequence"/>
</dbReference>
<keyword evidence="5" id="KW-1185">Reference proteome</keyword>
<keyword evidence="2" id="KW-0677">Repeat</keyword>
<evidence type="ECO:0000313" key="5">
    <source>
        <dbReference type="Proteomes" id="UP000266841"/>
    </source>
</evidence>
<dbReference type="SMART" id="SM00369">
    <property type="entry name" value="LRR_TYP"/>
    <property type="match status" value="6"/>
</dbReference>
<reference evidence="4 5" key="1">
    <citation type="journal article" date="2012" name="Genome Biol.">
        <title>Genome and low-iron response of an oceanic diatom adapted to chronic iron limitation.</title>
        <authorList>
            <person name="Lommer M."/>
            <person name="Specht M."/>
            <person name="Roy A.S."/>
            <person name="Kraemer L."/>
            <person name="Andreson R."/>
            <person name="Gutowska M.A."/>
            <person name="Wolf J."/>
            <person name="Bergner S.V."/>
            <person name="Schilhabel M.B."/>
            <person name="Klostermeier U.C."/>
            <person name="Beiko R.G."/>
            <person name="Rosenstiel P."/>
            <person name="Hippler M."/>
            <person name="Laroche J."/>
        </authorList>
    </citation>
    <scope>NUCLEOTIDE SEQUENCE [LARGE SCALE GENOMIC DNA]</scope>
    <source>
        <strain evidence="4 5">CCMP1005</strain>
    </source>
</reference>
<dbReference type="PANTHER" id="PTHR15454:SF56">
    <property type="entry name" value="PROTEIN PHOSPHATASE 1 REGULATORY SUBUNIT 7-RELATED"/>
    <property type="match status" value="1"/>
</dbReference>
<feature type="region of interest" description="Disordered" evidence="3">
    <location>
        <begin position="1"/>
        <end position="57"/>
    </location>
</feature>
<protein>
    <recommendedName>
        <fullName evidence="6">U2A'/phosphoprotein 32 family A C-terminal domain-containing protein</fullName>
    </recommendedName>
</protein>
<comment type="caution">
    <text evidence="4">The sequence shown here is derived from an EMBL/GenBank/DDBJ whole genome shotgun (WGS) entry which is preliminary data.</text>
</comment>
<sequence length="445" mass="48980">MEGSGDDGVKKEGSPPGSLAKSGNDEAASDNEPPPSEPSSGFDGDAAKENTFAQPVVKKVVPPTIPIDWTRMNKCDGEQSPADAIRYPWDVVIIDPNEPYCEVVGTAGMKITRMGSDLQSHISPDTTDIVLRSHLIRKMEGIKGLKKLELLELYDNMVDSLSIDELGGDEEGYPGKNLSYNVIRDMSPVSLCPNLQELYIAQNKLKAISGIKHLKLLRKLDIGANRIRVIPSEELSGLQNLEELWLGKNKIEKIDGLENLTKLRRLDVQSNRLTTVDNLHAQVDTLEELYLAHNGITVEGATVESGLALKFTQLNTLDLSSNRLTDASPLSHLTSLTDLWISSNDIKTFDDVQPLESLTNLDGIYLEHNPVASDFEYRMQLTKIIPSLTQIDANMIGCVPTFDRGPAVMDKLKKMQERALEKAAAIDETAAALRDGDEEKMCQES</sequence>
<gene>
    <name evidence="4" type="ORF">THAOC_12977</name>
</gene>
<dbReference type="PANTHER" id="PTHR15454">
    <property type="entry name" value="NISCHARIN RELATED"/>
    <property type="match status" value="1"/>
</dbReference>
<dbReference type="Pfam" id="PF13516">
    <property type="entry name" value="LRR_6"/>
    <property type="match status" value="1"/>
</dbReference>
<dbReference type="SMART" id="SM00365">
    <property type="entry name" value="LRR_SD22"/>
    <property type="match status" value="8"/>
</dbReference>
<proteinExistence type="predicted"/>
<dbReference type="InterPro" id="IPR003591">
    <property type="entry name" value="Leu-rich_rpt_typical-subtyp"/>
</dbReference>
<accession>K0T6R4</accession>
<dbReference type="InterPro" id="IPR001611">
    <property type="entry name" value="Leu-rich_rpt"/>
</dbReference>
<dbReference type="GO" id="GO:0005737">
    <property type="term" value="C:cytoplasm"/>
    <property type="evidence" value="ECO:0007669"/>
    <property type="project" value="TreeGrafter"/>
</dbReference>
<dbReference type="SUPFAM" id="SSF52058">
    <property type="entry name" value="L domain-like"/>
    <property type="match status" value="1"/>
</dbReference>
<evidence type="ECO:0000256" key="3">
    <source>
        <dbReference type="SAM" id="MobiDB-lite"/>
    </source>
</evidence>
<dbReference type="eggNOG" id="KOG0531">
    <property type="taxonomic scope" value="Eukaryota"/>
</dbReference>
<dbReference type="Gene3D" id="3.80.10.10">
    <property type="entry name" value="Ribonuclease Inhibitor"/>
    <property type="match status" value="2"/>
</dbReference>
<dbReference type="AlphaFoldDB" id="K0T6R4"/>
<evidence type="ECO:0000256" key="1">
    <source>
        <dbReference type="ARBA" id="ARBA00022614"/>
    </source>
</evidence>
<name>K0T6R4_THAOC</name>